<dbReference type="GO" id="GO:0019031">
    <property type="term" value="C:viral envelope"/>
    <property type="evidence" value="ECO:0007669"/>
    <property type="project" value="UniProtKB-KW"/>
</dbReference>
<dbReference type="EMBL" id="L16615">
    <property type="protein sequence ID" value="AAA75210.1"/>
    <property type="molecule type" value="Genomic_DNA"/>
</dbReference>
<dbReference type="InterPro" id="IPR036377">
    <property type="entry name" value="Gp120_core_sf"/>
</dbReference>
<accession>Q76042</accession>
<evidence type="ECO:0000256" key="1">
    <source>
        <dbReference type="ARBA" id="ARBA00004182"/>
    </source>
</evidence>
<keyword evidence="4" id="KW-1162">Viral penetration into host cytoplasm</keyword>
<evidence type="ECO:0000256" key="9">
    <source>
        <dbReference type="ARBA" id="ARBA00023180"/>
    </source>
</evidence>
<evidence type="ECO:0000256" key="7">
    <source>
        <dbReference type="ARBA" id="ARBA00023136"/>
    </source>
</evidence>
<evidence type="ECO:0000256" key="6">
    <source>
        <dbReference type="ARBA" id="ARBA00022844"/>
    </source>
</evidence>
<evidence type="ECO:0000256" key="2">
    <source>
        <dbReference type="ARBA" id="ARBA00022506"/>
    </source>
</evidence>
<sequence>CTRPNNNTRNSIRILRGPGSAFVTIGQLGILSLARC</sequence>
<organismHost>
    <name type="scientific">Homo sapiens</name>
    <name type="common">Human</name>
    <dbReference type="NCBI Taxonomy" id="9606"/>
</organismHost>
<dbReference type="GO" id="GO:0019062">
    <property type="term" value="P:virion attachment to host cell"/>
    <property type="evidence" value="ECO:0007669"/>
    <property type="project" value="UniProtKB-KW"/>
</dbReference>
<proteinExistence type="predicted"/>
<organism evidence="12">
    <name type="scientific">Human immunodeficiency virus type 1</name>
    <name type="common">HIV-1</name>
    <dbReference type="NCBI Taxonomy" id="11676"/>
    <lineage>
        <taxon>Viruses</taxon>
        <taxon>Riboviria</taxon>
        <taxon>Pararnavirae</taxon>
        <taxon>Artverviricota</taxon>
        <taxon>Revtraviricetes</taxon>
        <taxon>Ortervirales</taxon>
        <taxon>Retroviridae</taxon>
        <taxon>Orthoretrovirinae</taxon>
        <taxon>Lentivirus</taxon>
        <taxon>Lentivirus humimdef1</taxon>
    </lineage>
</organism>
<evidence type="ECO:0000256" key="10">
    <source>
        <dbReference type="ARBA" id="ARBA00023296"/>
    </source>
</evidence>
<keyword evidence="3" id="KW-0945">Host-virus interaction</keyword>
<protein>
    <submittedName>
        <fullName evidence="12">Envelope protein</fullName>
    </submittedName>
</protein>
<feature type="domain" description="Human immunodeficiency virus 1 envelope glycoprotein Gp120" evidence="11">
    <location>
        <begin position="1"/>
        <end position="30"/>
    </location>
</feature>
<dbReference type="Pfam" id="PF00516">
    <property type="entry name" value="GP120"/>
    <property type="match status" value="1"/>
</dbReference>
<keyword evidence="12" id="KW-0261">Viral envelope protein</keyword>
<keyword evidence="8" id="KW-1015">Disulfide bond</keyword>
<keyword evidence="2" id="KW-1168">Fusion of virus membrane with host membrane</keyword>
<dbReference type="GO" id="GO:0039663">
    <property type="term" value="P:membrane fusion involved in viral entry into host cell"/>
    <property type="evidence" value="ECO:0007669"/>
    <property type="project" value="UniProtKB-KW"/>
</dbReference>
<evidence type="ECO:0000313" key="12">
    <source>
        <dbReference type="EMBL" id="AAA75210.1"/>
    </source>
</evidence>
<dbReference type="InterPro" id="IPR000777">
    <property type="entry name" value="HIV1_Gp120"/>
</dbReference>
<keyword evidence="10" id="KW-1160">Virus entry into host cell</keyword>
<dbReference type="GO" id="GO:0046718">
    <property type="term" value="P:symbiont entry into host cell"/>
    <property type="evidence" value="ECO:0007669"/>
    <property type="project" value="UniProtKB-KW"/>
</dbReference>
<dbReference type="GO" id="GO:0055036">
    <property type="term" value="C:virion membrane"/>
    <property type="evidence" value="ECO:0007669"/>
    <property type="project" value="UniProtKB-SubCell"/>
</dbReference>
<evidence type="ECO:0000256" key="5">
    <source>
        <dbReference type="ARBA" id="ARBA00022804"/>
    </source>
</evidence>
<keyword evidence="7" id="KW-0472">Membrane</keyword>
<evidence type="ECO:0000256" key="4">
    <source>
        <dbReference type="ARBA" id="ARBA00022595"/>
    </source>
</evidence>
<comment type="subcellular location">
    <subcellularLocation>
        <location evidence="1">Virion membrane</location>
    </subcellularLocation>
</comment>
<evidence type="ECO:0000259" key="11">
    <source>
        <dbReference type="Pfam" id="PF00516"/>
    </source>
</evidence>
<feature type="non-terminal residue" evidence="12">
    <location>
        <position position="36"/>
    </location>
</feature>
<keyword evidence="5" id="KW-1161">Viral attachment to host cell</keyword>
<evidence type="ECO:0000256" key="8">
    <source>
        <dbReference type="ARBA" id="ARBA00023157"/>
    </source>
</evidence>
<keyword evidence="9" id="KW-0325">Glycoprotein</keyword>
<feature type="non-terminal residue" evidence="12">
    <location>
        <position position="1"/>
    </location>
</feature>
<gene>
    <name evidence="12" type="primary">env</name>
</gene>
<evidence type="ECO:0000256" key="3">
    <source>
        <dbReference type="ARBA" id="ARBA00022581"/>
    </source>
</evidence>
<keyword evidence="6" id="KW-0946">Virion</keyword>
<name>Q76042_HV1</name>
<dbReference type="SUPFAM" id="SSF56502">
    <property type="entry name" value="gp120 core"/>
    <property type="match status" value="1"/>
</dbReference>
<reference evidence="12" key="1">
    <citation type="journal article" date="1992" name="Rev. Argent. Microbiol.">
        <title>Molecular analysis of the principal neutralization epitope (V3 loop) of human immunodeficiency virus type 1 in Argentina.</title>
        <authorList>
            <person name="Gomez Carrillo M."/>
            <person name="Piccardo C."/>
            <person name="Libonatti O."/>
        </authorList>
    </citation>
    <scope>NUCLEOTIDE SEQUENCE</scope>
</reference>